<proteinExistence type="predicted"/>
<dbReference type="GeneID" id="17281855"/>
<evidence type="ECO:0000313" key="3">
    <source>
        <dbReference type="EnsemblProtists" id="EOD36585"/>
    </source>
</evidence>
<dbReference type="Proteomes" id="UP000013827">
    <property type="component" value="Unassembled WGS sequence"/>
</dbReference>
<dbReference type="AlphaFoldDB" id="A0A0D3KLF0"/>
<reference evidence="4" key="1">
    <citation type="journal article" date="2013" name="Nature">
        <title>Pan genome of the phytoplankton Emiliania underpins its global distribution.</title>
        <authorList>
            <person name="Read B.A."/>
            <person name="Kegel J."/>
            <person name="Klute M.J."/>
            <person name="Kuo A."/>
            <person name="Lefebvre S.C."/>
            <person name="Maumus F."/>
            <person name="Mayer C."/>
            <person name="Miller J."/>
            <person name="Monier A."/>
            <person name="Salamov A."/>
            <person name="Young J."/>
            <person name="Aguilar M."/>
            <person name="Claverie J.M."/>
            <person name="Frickenhaus S."/>
            <person name="Gonzalez K."/>
            <person name="Herman E.K."/>
            <person name="Lin Y.C."/>
            <person name="Napier J."/>
            <person name="Ogata H."/>
            <person name="Sarno A.F."/>
            <person name="Shmutz J."/>
            <person name="Schroeder D."/>
            <person name="de Vargas C."/>
            <person name="Verret F."/>
            <person name="von Dassow P."/>
            <person name="Valentin K."/>
            <person name="Van de Peer Y."/>
            <person name="Wheeler G."/>
            <person name="Dacks J.B."/>
            <person name="Delwiche C.F."/>
            <person name="Dyhrman S.T."/>
            <person name="Glockner G."/>
            <person name="John U."/>
            <person name="Richards T."/>
            <person name="Worden A.Z."/>
            <person name="Zhang X."/>
            <person name="Grigoriev I.V."/>
            <person name="Allen A.E."/>
            <person name="Bidle K."/>
            <person name="Borodovsky M."/>
            <person name="Bowler C."/>
            <person name="Brownlee C."/>
            <person name="Cock J.M."/>
            <person name="Elias M."/>
            <person name="Gladyshev V.N."/>
            <person name="Groth M."/>
            <person name="Guda C."/>
            <person name="Hadaegh A."/>
            <person name="Iglesias-Rodriguez M.D."/>
            <person name="Jenkins J."/>
            <person name="Jones B.M."/>
            <person name="Lawson T."/>
            <person name="Leese F."/>
            <person name="Lindquist E."/>
            <person name="Lobanov A."/>
            <person name="Lomsadze A."/>
            <person name="Malik S.B."/>
            <person name="Marsh M.E."/>
            <person name="Mackinder L."/>
            <person name="Mock T."/>
            <person name="Mueller-Roeber B."/>
            <person name="Pagarete A."/>
            <person name="Parker M."/>
            <person name="Probert I."/>
            <person name="Quesneville H."/>
            <person name="Raines C."/>
            <person name="Rensing S.A."/>
            <person name="Riano-Pachon D.M."/>
            <person name="Richier S."/>
            <person name="Rokitta S."/>
            <person name="Shiraiwa Y."/>
            <person name="Soanes D.M."/>
            <person name="van der Giezen M."/>
            <person name="Wahlund T.M."/>
            <person name="Williams B."/>
            <person name="Wilson W."/>
            <person name="Wolfe G."/>
            <person name="Wurch L.L."/>
        </authorList>
    </citation>
    <scope>NUCLEOTIDE SEQUENCE</scope>
</reference>
<dbReference type="EnsemblProtists" id="EOD36585">
    <property type="protein sequence ID" value="EOD36585"/>
    <property type="gene ID" value="EMIHUDRAFT_110076"/>
</dbReference>
<keyword evidence="4" id="KW-1185">Reference proteome</keyword>
<protein>
    <submittedName>
        <fullName evidence="3">Uncharacterized protein</fullName>
    </submittedName>
</protein>
<dbReference type="PaxDb" id="2903-EOD36585"/>
<accession>A0A0D3KLF0</accession>
<feature type="region of interest" description="Disordered" evidence="1">
    <location>
        <begin position="27"/>
        <end position="109"/>
    </location>
</feature>
<dbReference type="KEGG" id="ehx:EMIHUDRAFT_110076"/>
<name>A0A0D3KLF0_EMIH1</name>
<sequence>MLGALICLLAPTHALLAATAPARAAQPIMQVTPPPRTSGKASRPRVSVAKPKRPAAKPTPARPAARGSADARYAAKGWNPSWKDSMLPSSSGSYLAARDANKVTGRRGISRTGYDKKKITLAGPKVVGSRTYVDRRAQGVASLSLLAGYALFFKPARPDAE</sequence>
<feature type="chain" id="PRO_5044249581" evidence="2">
    <location>
        <begin position="25"/>
        <end position="161"/>
    </location>
</feature>
<feature type="signal peptide" evidence="2">
    <location>
        <begin position="1"/>
        <end position="24"/>
    </location>
</feature>
<dbReference type="HOGENOM" id="CLU_1664010_0_0_1"/>
<dbReference type="RefSeq" id="XP_005789014.1">
    <property type="nucleotide sequence ID" value="XM_005788957.1"/>
</dbReference>
<reference evidence="3" key="2">
    <citation type="submission" date="2024-10" db="UniProtKB">
        <authorList>
            <consortium name="EnsemblProtists"/>
        </authorList>
    </citation>
    <scope>IDENTIFICATION</scope>
</reference>
<feature type="compositionally biased region" description="Low complexity" evidence="1">
    <location>
        <begin position="56"/>
        <end position="75"/>
    </location>
</feature>
<keyword evidence="2" id="KW-0732">Signal</keyword>
<organism evidence="3 4">
    <name type="scientific">Emiliania huxleyi (strain CCMP1516)</name>
    <dbReference type="NCBI Taxonomy" id="280463"/>
    <lineage>
        <taxon>Eukaryota</taxon>
        <taxon>Haptista</taxon>
        <taxon>Haptophyta</taxon>
        <taxon>Prymnesiophyceae</taxon>
        <taxon>Isochrysidales</taxon>
        <taxon>Noelaerhabdaceae</taxon>
        <taxon>Emiliania</taxon>
    </lineage>
</organism>
<evidence type="ECO:0000313" key="4">
    <source>
        <dbReference type="Proteomes" id="UP000013827"/>
    </source>
</evidence>
<evidence type="ECO:0000256" key="2">
    <source>
        <dbReference type="SAM" id="SignalP"/>
    </source>
</evidence>
<evidence type="ECO:0000256" key="1">
    <source>
        <dbReference type="SAM" id="MobiDB-lite"/>
    </source>
</evidence>